<keyword evidence="14" id="KW-0464">Manganese</keyword>
<dbReference type="FunFam" id="3.30.470.20:FF:000001">
    <property type="entry name" value="Carbamoyl-phosphate synthase large chain"/>
    <property type="match status" value="1"/>
</dbReference>
<evidence type="ECO:0000256" key="15">
    <source>
        <dbReference type="ARBA" id="ARBA00047359"/>
    </source>
</evidence>
<evidence type="ECO:0000256" key="16">
    <source>
        <dbReference type="ARBA" id="ARBA00048816"/>
    </source>
</evidence>
<dbReference type="FunFam" id="1.10.1030.10:FF:000002">
    <property type="entry name" value="Carbamoyl-phosphate synthase large chain"/>
    <property type="match status" value="1"/>
</dbReference>
<keyword evidence="12" id="KW-0460">Magnesium</keyword>
<evidence type="ECO:0000256" key="17">
    <source>
        <dbReference type="PROSITE-ProRule" id="PRU00409"/>
    </source>
</evidence>
<gene>
    <name evidence="20" type="ORF">AC094_26400</name>
</gene>
<dbReference type="PRINTS" id="PR00098">
    <property type="entry name" value="CPSASE"/>
</dbReference>
<dbReference type="PROSITE" id="PS51855">
    <property type="entry name" value="MGS"/>
    <property type="match status" value="1"/>
</dbReference>
<dbReference type="InterPro" id="IPR016185">
    <property type="entry name" value="PreATP-grasp_dom_sf"/>
</dbReference>
<keyword evidence="7" id="KW-0028">Amino-acid biosynthesis</keyword>
<dbReference type="Gene3D" id="1.10.1030.10">
    <property type="entry name" value="Carbamoyl-phosphate synthetase, large subunit oligomerisation domain"/>
    <property type="match status" value="1"/>
</dbReference>
<feature type="domain" description="MGS-like" evidence="19">
    <location>
        <begin position="954"/>
        <end position="1091"/>
    </location>
</feature>
<protein>
    <submittedName>
        <fullName evidence="20">Carbamoyl phosphate synthase large subunit</fullName>
    </submittedName>
</protein>
<proteinExistence type="inferred from homology"/>
<dbReference type="PROSITE" id="PS00866">
    <property type="entry name" value="CPSASE_1"/>
    <property type="match status" value="2"/>
</dbReference>
<evidence type="ECO:0000256" key="13">
    <source>
        <dbReference type="ARBA" id="ARBA00022975"/>
    </source>
</evidence>
<dbReference type="InterPro" id="IPR058047">
    <property type="entry name" value="CPSase_preATP-grasp"/>
</dbReference>
<dbReference type="FunFam" id="3.30.1490.20:FF:000001">
    <property type="entry name" value="Carbamoyl-phosphate synthase large chain"/>
    <property type="match status" value="1"/>
</dbReference>
<dbReference type="FunFam" id="3.40.50.20:FF:000002">
    <property type="entry name" value="Carbamoyl-phosphate synthase large chain"/>
    <property type="match status" value="1"/>
</dbReference>
<evidence type="ECO:0000256" key="5">
    <source>
        <dbReference type="ARBA" id="ARBA00022571"/>
    </source>
</evidence>
<dbReference type="InterPro" id="IPR036914">
    <property type="entry name" value="MGS-like_dom_sf"/>
</dbReference>
<dbReference type="Gene3D" id="3.30.1490.20">
    <property type="entry name" value="ATP-grasp fold, A domain"/>
    <property type="match status" value="1"/>
</dbReference>
<dbReference type="InterPro" id="IPR005479">
    <property type="entry name" value="CPAse_ATP-bd"/>
</dbReference>
<accession>A0A853PUS8</accession>
<evidence type="ECO:0000256" key="2">
    <source>
        <dbReference type="ARBA" id="ARBA00001947"/>
    </source>
</evidence>
<keyword evidence="13" id="KW-0665">Pyrimidine biosynthesis</keyword>
<dbReference type="Gene3D" id="3.40.50.1380">
    <property type="entry name" value="Methylglyoxal synthase-like domain"/>
    <property type="match status" value="1"/>
</dbReference>
<comment type="catalytic activity">
    <reaction evidence="15">
        <text>hydrogencarbonate + NH4(+) + 2 ATP = carbamoyl phosphate + 2 ADP + phosphate + 2 H(+)</text>
        <dbReference type="Rhea" id="RHEA:18029"/>
        <dbReference type="ChEBI" id="CHEBI:15378"/>
        <dbReference type="ChEBI" id="CHEBI:17544"/>
        <dbReference type="ChEBI" id="CHEBI:28938"/>
        <dbReference type="ChEBI" id="CHEBI:30616"/>
        <dbReference type="ChEBI" id="CHEBI:43474"/>
        <dbReference type="ChEBI" id="CHEBI:58228"/>
        <dbReference type="ChEBI" id="CHEBI:456216"/>
        <dbReference type="EC" id="6.3.4.16"/>
    </reaction>
</comment>
<dbReference type="PANTHER" id="PTHR11405">
    <property type="entry name" value="CARBAMOYLTRANSFERASE FAMILY MEMBER"/>
    <property type="match status" value="1"/>
</dbReference>
<dbReference type="InterPro" id="IPR036897">
    <property type="entry name" value="CarbamoylP_synth_lsu_oligo_sf"/>
</dbReference>
<dbReference type="Pfam" id="PF02142">
    <property type="entry name" value="MGS"/>
    <property type="match status" value="1"/>
</dbReference>
<dbReference type="InterPro" id="IPR005480">
    <property type="entry name" value="CPSase_lsu_oligo"/>
</dbReference>
<dbReference type="FunFam" id="3.40.50.20:FF:000001">
    <property type="entry name" value="Carbamoyl-phosphate synthase large chain"/>
    <property type="match status" value="1"/>
</dbReference>
<dbReference type="CDD" id="cd01423">
    <property type="entry name" value="MGS_CPS_I_III"/>
    <property type="match status" value="1"/>
</dbReference>
<reference evidence="20 21" key="1">
    <citation type="journal article" date="2016" name="PLoS ONE">
        <title>Genomic Diversity of Enterotoxigenic Strains of Bacteroides fragilis.</title>
        <authorList>
            <person name="Pierce J.V."/>
            <person name="Bernstein H.D."/>
        </authorList>
    </citation>
    <scope>NUCLEOTIDE SEQUENCE [LARGE SCALE GENOMIC DNA]</scope>
    <source>
        <strain evidence="20 21">20793-3</strain>
    </source>
</reference>
<dbReference type="GO" id="GO:0006541">
    <property type="term" value="P:glutamine metabolic process"/>
    <property type="evidence" value="ECO:0007669"/>
    <property type="project" value="TreeGrafter"/>
</dbReference>
<dbReference type="Pfam" id="PF02787">
    <property type="entry name" value="CPSase_L_D3"/>
    <property type="match status" value="1"/>
</dbReference>
<dbReference type="InterPro" id="IPR011761">
    <property type="entry name" value="ATP-grasp"/>
</dbReference>
<evidence type="ECO:0000256" key="10">
    <source>
        <dbReference type="ARBA" id="ARBA00022741"/>
    </source>
</evidence>
<dbReference type="SUPFAM" id="SSF56059">
    <property type="entry name" value="Glutathione synthetase ATP-binding domain-like"/>
    <property type="match status" value="2"/>
</dbReference>
<dbReference type="InterPro" id="IPR013815">
    <property type="entry name" value="ATP_grasp_subdomain_1"/>
</dbReference>
<dbReference type="GO" id="GO:0005524">
    <property type="term" value="F:ATP binding"/>
    <property type="evidence" value="ECO:0007669"/>
    <property type="project" value="UniProtKB-UniRule"/>
</dbReference>
<evidence type="ECO:0000259" key="18">
    <source>
        <dbReference type="PROSITE" id="PS50975"/>
    </source>
</evidence>
<dbReference type="GO" id="GO:0006526">
    <property type="term" value="P:L-arginine biosynthetic process"/>
    <property type="evidence" value="ECO:0007669"/>
    <property type="project" value="UniProtKB-KW"/>
</dbReference>
<dbReference type="NCBIfam" id="NF009455">
    <property type="entry name" value="PRK12815.1"/>
    <property type="match status" value="1"/>
</dbReference>
<evidence type="ECO:0000256" key="9">
    <source>
        <dbReference type="ARBA" id="ARBA00022737"/>
    </source>
</evidence>
<keyword evidence="6" id="KW-0436">Ligase</keyword>
<evidence type="ECO:0000313" key="20">
    <source>
        <dbReference type="EMBL" id="OCR31129.1"/>
    </source>
</evidence>
<dbReference type="Gene3D" id="3.30.470.20">
    <property type="entry name" value="ATP-grasp fold, B domain"/>
    <property type="match status" value="2"/>
</dbReference>
<name>A0A853PUS8_BACFG</name>
<evidence type="ECO:0000259" key="19">
    <source>
        <dbReference type="PROSITE" id="PS51855"/>
    </source>
</evidence>
<dbReference type="InterPro" id="IPR006275">
    <property type="entry name" value="CPSase_lsu"/>
</dbReference>
<keyword evidence="5" id="KW-0055">Arginine biosynthesis</keyword>
<dbReference type="SUPFAM" id="SSF52335">
    <property type="entry name" value="Methylglyoxal synthase-like"/>
    <property type="match status" value="1"/>
</dbReference>
<dbReference type="GO" id="GO:0046872">
    <property type="term" value="F:metal ion binding"/>
    <property type="evidence" value="ECO:0007669"/>
    <property type="project" value="UniProtKB-KW"/>
</dbReference>
<feature type="domain" description="ATP-grasp" evidence="18">
    <location>
        <begin position="697"/>
        <end position="888"/>
    </location>
</feature>
<dbReference type="InterPro" id="IPR011607">
    <property type="entry name" value="MGS-like_dom"/>
</dbReference>
<sequence length="1091" mass="121588">MGICVICGELKNIIIMKENNIKKVLLLGSGALKIGEAGEFDYSGSQALKALKEEGIETILINPNIATVQTSEGVADQIYFLPVTPYFVEKVIRKERPEGIMLAFGGQTALNCGVALYREGILEKYNVKVLGTPVQAIIDTEDRELFVDKLNEIDVKTIKSEAVENAEDARRAARELGYPVIVRAAYALGGLGSGFCDNEEELDLLVEKAFSFSPQVLVEKSLRGWKEVEYEVVRDRFDNCITVCNMENFDPLGIHTGESIVIAPSQTLTNKEYHKLRELAIRIIRHIGIVGECNVQYAFDPESEDYRVIEVNARLSRSSALASKATGYPLAFVAAKLGLGYGLFDLKNSVTKTTSAFFEPALDYVVCKIPRWDLGKFHGVDKELGSSMKSVGEVMAIGRTFEEAIQKGLRMIGQGMHGFVENKELVIPDIDKALHEPTDKRIFVISKAFRAGYTIDQVHELTKIDKWFLQKLMNIMNTSEELHQWGNNHKQIADLPADLLKQAKRQGFSDFQIARAIGYEGDMEDGSLYVRNYRKSLGIVPVVKQIDTLAAEYPAQTNYLYLTYSGTANDVTYLGDHRSIVVLGSGAYRIGSSVEFDWCGVQALNTIRKEGWRSVMINYNPETVSTDYDMCDRLYFDELTFERVMDVLELENPHGVIVSTGGQIPNNLALRLDAQNIHILGTSAQSIDNAEDRDKFSAMLDRIGVDQPEWRALTSLEDINSFVDKVGFPVLVRPSYVLSGAAMNVCSNQEELERFLQLAANVSKKHPVVVSQFIEHAKEVEMDAVAQNGEIIAYAISEHIEFAGVHSGDATIQFPPQKLYVETVRRIKRISREIAKALNISGPFNIQYLAKDNDIKVIECNLRASRSFPFVSKVLKINFIELATKVMLGLPVEKPEKNLFELDYVGIKASQFSFNRLQKADPVLGVDMASTGEVGCIGSDTSCAVLKAMLSVGYRIPKKKILLSTGTPKQKVDMLEAARMLQKKGYDIFATGGSSKFLTENGVENTRVYWPSEEGHPQALEMLHKKEIDMVVNIPKNLTAGELDNGYKIRRAAIDLNIPLITNARLASAFINAFCTMDIDDIAIKSWEEYK</sequence>
<dbReference type="Gene3D" id="3.40.50.20">
    <property type="match status" value="2"/>
</dbReference>
<keyword evidence="10 17" id="KW-0547">Nucleotide-binding</keyword>
<dbReference type="Pfam" id="PF25596">
    <property type="entry name" value="CPSase_L_D1"/>
    <property type="match status" value="2"/>
</dbReference>
<keyword evidence="8" id="KW-0479">Metal-binding</keyword>
<dbReference type="InterPro" id="IPR005483">
    <property type="entry name" value="CPSase_dom"/>
</dbReference>
<dbReference type="Pfam" id="PF02786">
    <property type="entry name" value="CPSase_L_D2"/>
    <property type="match status" value="2"/>
</dbReference>
<comment type="pathway">
    <text evidence="3">Amino-acid biosynthesis; L-arginine biosynthesis.</text>
</comment>
<dbReference type="NCBIfam" id="NF003671">
    <property type="entry name" value="PRK05294.1"/>
    <property type="match status" value="1"/>
</dbReference>
<evidence type="ECO:0000256" key="11">
    <source>
        <dbReference type="ARBA" id="ARBA00022840"/>
    </source>
</evidence>
<dbReference type="SUPFAM" id="SSF52440">
    <property type="entry name" value="PreATP-grasp domain"/>
    <property type="match status" value="2"/>
</dbReference>
<feature type="domain" description="ATP-grasp" evidence="18">
    <location>
        <begin position="147"/>
        <end position="339"/>
    </location>
</feature>
<comment type="similarity">
    <text evidence="4">Belongs to the CarB family.</text>
</comment>
<dbReference type="GO" id="GO:0005737">
    <property type="term" value="C:cytoplasm"/>
    <property type="evidence" value="ECO:0007669"/>
    <property type="project" value="TreeGrafter"/>
</dbReference>
<dbReference type="PROSITE" id="PS00867">
    <property type="entry name" value="CPSASE_2"/>
    <property type="match status" value="2"/>
</dbReference>
<comment type="cofactor">
    <cofactor evidence="1">
        <name>Mn(2+)</name>
        <dbReference type="ChEBI" id="CHEBI:29035"/>
    </cofactor>
</comment>
<evidence type="ECO:0000256" key="3">
    <source>
        <dbReference type="ARBA" id="ARBA00004730"/>
    </source>
</evidence>
<dbReference type="SUPFAM" id="SSF48108">
    <property type="entry name" value="Carbamoyl phosphate synthetase, large subunit connection domain"/>
    <property type="match status" value="1"/>
</dbReference>
<dbReference type="SMART" id="SM01096">
    <property type="entry name" value="CPSase_L_D3"/>
    <property type="match status" value="1"/>
</dbReference>
<dbReference type="PANTHER" id="PTHR11405:SF53">
    <property type="entry name" value="CARBAMOYL-PHOSPHATE SYNTHASE [AMMONIA], MITOCHONDRIAL"/>
    <property type="match status" value="1"/>
</dbReference>
<dbReference type="GO" id="GO:0004087">
    <property type="term" value="F:carbamoyl-phosphate synthase (ammonia) activity"/>
    <property type="evidence" value="ECO:0007669"/>
    <property type="project" value="UniProtKB-EC"/>
</dbReference>
<evidence type="ECO:0000256" key="12">
    <source>
        <dbReference type="ARBA" id="ARBA00022842"/>
    </source>
</evidence>
<organism evidence="20 21">
    <name type="scientific">Bacteroides fragilis</name>
    <dbReference type="NCBI Taxonomy" id="817"/>
    <lineage>
        <taxon>Bacteria</taxon>
        <taxon>Pseudomonadati</taxon>
        <taxon>Bacteroidota</taxon>
        <taxon>Bacteroidia</taxon>
        <taxon>Bacteroidales</taxon>
        <taxon>Bacteroidaceae</taxon>
        <taxon>Bacteroides</taxon>
    </lineage>
</organism>
<dbReference type="GO" id="GO:0006221">
    <property type="term" value="P:pyrimidine nucleotide biosynthetic process"/>
    <property type="evidence" value="ECO:0007669"/>
    <property type="project" value="UniProtKB-KW"/>
</dbReference>
<keyword evidence="9" id="KW-0677">Repeat</keyword>
<dbReference type="GO" id="GO:0004088">
    <property type="term" value="F:carbamoyl-phosphate synthase (glutamine-hydrolyzing) activity"/>
    <property type="evidence" value="ECO:0007669"/>
    <property type="project" value="UniProtKB-EC"/>
</dbReference>
<comment type="cofactor">
    <cofactor evidence="2">
        <name>Zn(2+)</name>
        <dbReference type="ChEBI" id="CHEBI:29105"/>
    </cofactor>
</comment>
<dbReference type="Proteomes" id="UP000093197">
    <property type="component" value="Unassembled WGS sequence"/>
</dbReference>
<comment type="caution">
    <text evidence="20">The sequence shown here is derived from an EMBL/GenBank/DDBJ whole genome shotgun (WGS) entry which is preliminary data.</text>
</comment>
<evidence type="ECO:0000256" key="6">
    <source>
        <dbReference type="ARBA" id="ARBA00022598"/>
    </source>
</evidence>
<dbReference type="FunFam" id="3.30.470.20:FF:000004">
    <property type="entry name" value="Carbamoyl-phosphate synthase (glutamine-hydrolyzing)"/>
    <property type="match status" value="1"/>
</dbReference>
<evidence type="ECO:0000256" key="7">
    <source>
        <dbReference type="ARBA" id="ARBA00022605"/>
    </source>
</evidence>
<dbReference type="AlphaFoldDB" id="A0A853PUS8"/>
<evidence type="ECO:0000256" key="1">
    <source>
        <dbReference type="ARBA" id="ARBA00001936"/>
    </source>
</evidence>
<dbReference type="NCBIfam" id="TIGR01369">
    <property type="entry name" value="CPSaseII_lrg"/>
    <property type="match status" value="1"/>
</dbReference>
<evidence type="ECO:0000256" key="4">
    <source>
        <dbReference type="ARBA" id="ARBA00009799"/>
    </source>
</evidence>
<evidence type="ECO:0000313" key="21">
    <source>
        <dbReference type="Proteomes" id="UP000093197"/>
    </source>
</evidence>
<dbReference type="PROSITE" id="PS50975">
    <property type="entry name" value="ATP_GRASP"/>
    <property type="match status" value="2"/>
</dbReference>
<keyword evidence="11 17" id="KW-0067">ATP-binding</keyword>
<dbReference type="SMART" id="SM00851">
    <property type="entry name" value="MGS"/>
    <property type="match status" value="1"/>
</dbReference>
<evidence type="ECO:0000256" key="8">
    <source>
        <dbReference type="ARBA" id="ARBA00022723"/>
    </source>
</evidence>
<evidence type="ECO:0000256" key="14">
    <source>
        <dbReference type="ARBA" id="ARBA00023211"/>
    </source>
</evidence>
<comment type="catalytic activity">
    <reaction evidence="16">
        <text>hydrogencarbonate + L-glutamine + 2 ATP + H2O = carbamoyl phosphate + L-glutamate + 2 ADP + phosphate + 2 H(+)</text>
        <dbReference type="Rhea" id="RHEA:18633"/>
        <dbReference type="ChEBI" id="CHEBI:15377"/>
        <dbReference type="ChEBI" id="CHEBI:15378"/>
        <dbReference type="ChEBI" id="CHEBI:17544"/>
        <dbReference type="ChEBI" id="CHEBI:29985"/>
        <dbReference type="ChEBI" id="CHEBI:30616"/>
        <dbReference type="ChEBI" id="CHEBI:43474"/>
        <dbReference type="ChEBI" id="CHEBI:58228"/>
        <dbReference type="ChEBI" id="CHEBI:58359"/>
        <dbReference type="ChEBI" id="CHEBI:456216"/>
        <dbReference type="EC" id="6.3.5.5"/>
    </reaction>
</comment>
<dbReference type="EMBL" id="LIDT01000025">
    <property type="protein sequence ID" value="OCR31129.1"/>
    <property type="molecule type" value="Genomic_DNA"/>
</dbReference>